<dbReference type="AlphaFoldDB" id="A0A328TPY7"/>
<name>A0A328TPY7_9GAMM</name>
<dbReference type="Pfam" id="PF16473">
    <property type="entry name" value="Rv2179c-like"/>
    <property type="match status" value="1"/>
</dbReference>
<keyword evidence="2" id="KW-0269">Exonuclease</keyword>
<evidence type="ECO:0000259" key="1">
    <source>
        <dbReference type="Pfam" id="PF16473"/>
    </source>
</evidence>
<dbReference type="GO" id="GO:0004527">
    <property type="term" value="F:exonuclease activity"/>
    <property type="evidence" value="ECO:0007669"/>
    <property type="project" value="UniProtKB-KW"/>
</dbReference>
<organism evidence="2 3">
    <name type="scientific">Candidatus Erwinia dacicola</name>
    <dbReference type="NCBI Taxonomy" id="252393"/>
    <lineage>
        <taxon>Bacteria</taxon>
        <taxon>Pseudomonadati</taxon>
        <taxon>Pseudomonadota</taxon>
        <taxon>Gammaproteobacteria</taxon>
        <taxon>Enterobacterales</taxon>
        <taxon>Erwiniaceae</taxon>
        <taxon>Erwinia</taxon>
    </lineage>
</organism>
<accession>A0A328TPY7</accession>
<dbReference type="InterPro" id="IPR033390">
    <property type="entry name" value="Rv2179c-like"/>
</dbReference>
<dbReference type="EMBL" id="LJAM02000143">
    <property type="protein sequence ID" value="RAP71443.1"/>
    <property type="molecule type" value="Genomic_DNA"/>
</dbReference>
<evidence type="ECO:0000313" key="2">
    <source>
        <dbReference type="EMBL" id="RAP71443.1"/>
    </source>
</evidence>
<keyword evidence="2" id="KW-0378">Hydrolase</keyword>
<dbReference type="Proteomes" id="UP000244334">
    <property type="component" value="Unassembled WGS sequence"/>
</dbReference>
<keyword evidence="2" id="KW-0540">Nuclease</keyword>
<gene>
    <name evidence="2" type="ORF">ACZ87_01747</name>
</gene>
<protein>
    <submittedName>
        <fullName evidence="2">Exonuclease</fullName>
    </submittedName>
</protein>
<proteinExistence type="predicted"/>
<sequence>MIDIETLGKKRGCPVLSIAAVQFDPLSGKTGDIFYERMSIDAALSYGMPETSTLQWWDRQSAEARDEAFNGTRLPD</sequence>
<evidence type="ECO:0000313" key="3">
    <source>
        <dbReference type="Proteomes" id="UP000244334"/>
    </source>
</evidence>
<comment type="caution">
    <text evidence="2">The sequence shown here is derived from an EMBL/GenBank/DDBJ whole genome shotgun (WGS) entry which is preliminary data.</text>
</comment>
<keyword evidence="3" id="KW-1185">Reference proteome</keyword>
<reference evidence="2" key="1">
    <citation type="submission" date="2018-04" db="EMBL/GenBank/DDBJ databases">
        <title>Genomes of the Obligate Erwinia dacicola and Facultative Enterobacter sp. OLF Endosymbionts of the Olive Fruit fly, Bactrocera oleae.</title>
        <authorList>
            <person name="Estes A.M."/>
            <person name="Hearn D.J."/>
            <person name="Agarwal S."/>
            <person name="Pierson E.A."/>
            <person name="Dunning-Hotopp J.C."/>
        </authorList>
    </citation>
    <scope>NUCLEOTIDE SEQUENCE [LARGE SCALE GENOMIC DNA]</scope>
    <source>
        <strain evidence="2">Oroville</strain>
    </source>
</reference>
<feature type="domain" description="3'-5' exoribonuclease Rv2179c-like" evidence="1">
    <location>
        <begin position="1"/>
        <end position="73"/>
    </location>
</feature>